<feature type="region of interest" description="Disordered" evidence="1">
    <location>
        <begin position="198"/>
        <end position="221"/>
    </location>
</feature>
<evidence type="ECO:0000313" key="2">
    <source>
        <dbReference type="EMBL" id="KAK7939087.1"/>
    </source>
</evidence>
<evidence type="ECO:0000256" key="1">
    <source>
        <dbReference type="SAM" id="MobiDB-lite"/>
    </source>
</evidence>
<dbReference type="Proteomes" id="UP001460270">
    <property type="component" value="Unassembled WGS sequence"/>
</dbReference>
<name>A0AAW0Q4E7_9GOBI</name>
<accession>A0AAW0Q4E7</accession>
<organism evidence="2 3">
    <name type="scientific">Mugilogobius chulae</name>
    <name type="common">yellowstripe goby</name>
    <dbReference type="NCBI Taxonomy" id="88201"/>
    <lineage>
        <taxon>Eukaryota</taxon>
        <taxon>Metazoa</taxon>
        <taxon>Chordata</taxon>
        <taxon>Craniata</taxon>
        <taxon>Vertebrata</taxon>
        <taxon>Euteleostomi</taxon>
        <taxon>Actinopterygii</taxon>
        <taxon>Neopterygii</taxon>
        <taxon>Teleostei</taxon>
        <taxon>Neoteleostei</taxon>
        <taxon>Acanthomorphata</taxon>
        <taxon>Gobiaria</taxon>
        <taxon>Gobiiformes</taxon>
        <taxon>Gobioidei</taxon>
        <taxon>Gobiidae</taxon>
        <taxon>Gobionellinae</taxon>
        <taxon>Mugilogobius</taxon>
    </lineage>
</organism>
<feature type="region of interest" description="Disordered" evidence="1">
    <location>
        <begin position="121"/>
        <end position="154"/>
    </location>
</feature>
<protein>
    <submittedName>
        <fullName evidence="2">Uncharacterized protein</fullName>
    </submittedName>
</protein>
<keyword evidence="3" id="KW-1185">Reference proteome</keyword>
<feature type="compositionally biased region" description="Polar residues" evidence="1">
    <location>
        <begin position="399"/>
        <end position="416"/>
    </location>
</feature>
<feature type="region of interest" description="Disordered" evidence="1">
    <location>
        <begin position="399"/>
        <end position="422"/>
    </location>
</feature>
<feature type="compositionally biased region" description="Low complexity" evidence="1">
    <location>
        <begin position="140"/>
        <end position="154"/>
    </location>
</feature>
<evidence type="ECO:0000313" key="3">
    <source>
        <dbReference type="Proteomes" id="UP001460270"/>
    </source>
</evidence>
<sequence length="422" mass="44506">MESNIGNACFHFIKDAALRHEKNVHIVDLYVTPTWKTSKDPLSTLLVDIQFKDWVVIPGWSQRQHPQQLDHFLLCTTMYTDQYKGLQEEIFITGRSEMLGLLADVPAPSVQEFLLHQRNREGRSLPYPRAETETTASPDHTATASPDHPPAAASPDYAAVTASLVHAAVAVSPDHAAAVDSPDHAAAVASPDHAVAVASPDHAAAVDSPDHAAAVASPDHAAAVASPDHSLTVTASCDHAVIAVSPDHAADAASPDHTASVASPDHEVTVASPDHTVAATPDHAASSPHYAAASPQYAAYSPDYAAGSPVYAATSPDYASANYGATSANPAATLAIRESNDLVAKSKDFLSDCISDKKVQELDTSATCVSFDNPINENAKTIVEKSPFSKLFSVQRDQAQVDISSESSTGTMNDHYSPQVAD</sequence>
<gene>
    <name evidence="2" type="ORF">WMY93_002413</name>
</gene>
<reference evidence="3" key="1">
    <citation type="submission" date="2024-04" db="EMBL/GenBank/DDBJ databases">
        <title>Salinicola lusitanus LLJ914,a marine bacterium isolated from the Okinawa Trough.</title>
        <authorList>
            <person name="Li J."/>
        </authorList>
    </citation>
    <scope>NUCLEOTIDE SEQUENCE [LARGE SCALE GENOMIC DNA]</scope>
</reference>
<comment type="caution">
    <text evidence="2">The sequence shown here is derived from an EMBL/GenBank/DDBJ whole genome shotgun (WGS) entry which is preliminary data.</text>
</comment>
<dbReference type="EMBL" id="JBBPFD010000002">
    <property type="protein sequence ID" value="KAK7939087.1"/>
    <property type="molecule type" value="Genomic_DNA"/>
</dbReference>
<proteinExistence type="predicted"/>
<dbReference type="AlphaFoldDB" id="A0AAW0Q4E7"/>